<keyword evidence="2" id="KW-1133">Transmembrane helix</keyword>
<keyword evidence="2" id="KW-0812">Transmembrane</keyword>
<keyword evidence="2" id="KW-0472">Membrane</keyword>
<evidence type="ECO:0000313" key="4">
    <source>
        <dbReference type="Proteomes" id="UP001360560"/>
    </source>
</evidence>
<dbReference type="GeneID" id="90070824"/>
<evidence type="ECO:0000256" key="1">
    <source>
        <dbReference type="SAM" id="MobiDB-lite"/>
    </source>
</evidence>
<feature type="compositionally biased region" description="Polar residues" evidence="1">
    <location>
        <begin position="392"/>
        <end position="410"/>
    </location>
</feature>
<dbReference type="AlphaFoldDB" id="A0AAV5QD22"/>
<proteinExistence type="predicted"/>
<dbReference type="RefSeq" id="XP_064849845.1">
    <property type="nucleotide sequence ID" value="XM_064993773.1"/>
</dbReference>
<feature type="compositionally biased region" description="Basic residues" evidence="1">
    <location>
        <begin position="379"/>
        <end position="390"/>
    </location>
</feature>
<organism evidence="3 4">
    <name type="scientific">Saccharomycopsis crataegensis</name>
    <dbReference type="NCBI Taxonomy" id="43959"/>
    <lineage>
        <taxon>Eukaryota</taxon>
        <taxon>Fungi</taxon>
        <taxon>Dikarya</taxon>
        <taxon>Ascomycota</taxon>
        <taxon>Saccharomycotina</taxon>
        <taxon>Saccharomycetes</taxon>
        <taxon>Saccharomycopsidaceae</taxon>
        <taxon>Saccharomycopsis</taxon>
    </lineage>
</organism>
<evidence type="ECO:0000313" key="3">
    <source>
        <dbReference type="EMBL" id="GMM32845.1"/>
    </source>
</evidence>
<name>A0AAV5QD22_9ASCO</name>
<keyword evidence="4" id="KW-1185">Reference proteome</keyword>
<evidence type="ECO:0000256" key="2">
    <source>
        <dbReference type="SAM" id="Phobius"/>
    </source>
</evidence>
<feature type="transmembrane region" description="Helical" evidence="2">
    <location>
        <begin position="19"/>
        <end position="38"/>
    </location>
</feature>
<sequence>MNGQGDNFVVMRPDPLRSPVSMCIQFIKFLCLFCYNCARWTAYSFFINPVVLLLRVYHLLIIEPVLTLFIYVFVEIPLLPINWFLMMMFDFNLVGYLSNFYHFNKNNLHFAGEEDLWSTTINNIYQSHQYSNHALYMKKLRYGYQDSKGNGHKNNNGNGNSESFFRRLFSKNVRSWWDTAGTRPHLDSMLVVYLLYKFLFISALFGFACAIFTIAGFFITKVVVNPVTLEIFFKKVVALIVEDRIIVEEPAHNKREHFQTTSNNSLHISFDGDDQVAKSRKSSTGGGGQEVADVVKPEIVLSSSPVSVVDTSMELSQTIKDDDGEEELIADKYSNLEYLRSLNQEEVSTGVSTLRGGDGGSCSGGSSGGGGTSAAGSKVKNRKSRTRRKSTGNGNISPRTRISDSGSSSARNFNIAKSSLNEITTAINNHNIMIDSPEKSPVRLPSSGSSSMGAGTMNSVFSNKIKALDASITEESETSGTESPS</sequence>
<comment type="caution">
    <text evidence="3">The sequence shown here is derived from an EMBL/GenBank/DDBJ whole genome shotgun (WGS) entry which is preliminary data.</text>
</comment>
<feature type="compositionally biased region" description="Gly residues" evidence="1">
    <location>
        <begin position="356"/>
        <end position="373"/>
    </location>
</feature>
<accession>A0AAV5QD22</accession>
<dbReference type="Proteomes" id="UP001360560">
    <property type="component" value="Unassembled WGS sequence"/>
</dbReference>
<feature type="region of interest" description="Disordered" evidence="1">
    <location>
        <begin position="349"/>
        <end position="410"/>
    </location>
</feature>
<feature type="region of interest" description="Disordered" evidence="1">
    <location>
        <begin position="432"/>
        <end position="457"/>
    </location>
</feature>
<gene>
    <name evidence="3" type="ORF">DASC09_001700</name>
</gene>
<protein>
    <submittedName>
        <fullName evidence="3">Uncharacterized protein</fullName>
    </submittedName>
</protein>
<feature type="compositionally biased region" description="Low complexity" evidence="1">
    <location>
        <begin position="446"/>
        <end position="455"/>
    </location>
</feature>
<feature type="transmembrane region" description="Helical" evidence="2">
    <location>
        <begin position="198"/>
        <end position="219"/>
    </location>
</feature>
<dbReference type="EMBL" id="BTFZ01000001">
    <property type="protein sequence ID" value="GMM32845.1"/>
    <property type="molecule type" value="Genomic_DNA"/>
</dbReference>
<reference evidence="3 4" key="1">
    <citation type="journal article" date="2023" name="Elife">
        <title>Identification of key yeast species and microbe-microbe interactions impacting larval growth of Drosophila in the wild.</title>
        <authorList>
            <person name="Mure A."/>
            <person name="Sugiura Y."/>
            <person name="Maeda R."/>
            <person name="Honda K."/>
            <person name="Sakurai N."/>
            <person name="Takahashi Y."/>
            <person name="Watada M."/>
            <person name="Katoh T."/>
            <person name="Gotoh A."/>
            <person name="Gotoh Y."/>
            <person name="Taniguchi I."/>
            <person name="Nakamura K."/>
            <person name="Hayashi T."/>
            <person name="Katayama T."/>
            <person name="Uemura T."/>
            <person name="Hattori Y."/>
        </authorList>
    </citation>
    <scope>NUCLEOTIDE SEQUENCE [LARGE SCALE GENOMIC DNA]</scope>
    <source>
        <strain evidence="3 4">SC-9</strain>
    </source>
</reference>
<feature type="transmembrane region" description="Helical" evidence="2">
    <location>
        <begin position="80"/>
        <end position="101"/>
    </location>
</feature>
<feature type="transmembrane region" description="Helical" evidence="2">
    <location>
        <begin position="50"/>
        <end position="74"/>
    </location>
</feature>